<feature type="signal peptide" evidence="2">
    <location>
        <begin position="1"/>
        <end position="19"/>
    </location>
</feature>
<evidence type="ECO:0000256" key="1">
    <source>
        <dbReference type="SAM" id="MobiDB-lite"/>
    </source>
</evidence>
<keyword evidence="4" id="KW-1185">Reference proteome</keyword>
<dbReference type="Proteomes" id="UP000807306">
    <property type="component" value="Unassembled WGS sequence"/>
</dbReference>
<protein>
    <recommendedName>
        <fullName evidence="5">Secreted protein</fullName>
    </recommendedName>
</protein>
<proteinExistence type="predicted"/>
<reference evidence="3" key="1">
    <citation type="submission" date="2020-11" db="EMBL/GenBank/DDBJ databases">
        <authorList>
            <consortium name="DOE Joint Genome Institute"/>
            <person name="Ahrendt S."/>
            <person name="Riley R."/>
            <person name="Andreopoulos W."/>
            <person name="Labutti K."/>
            <person name="Pangilinan J."/>
            <person name="Ruiz-Duenas F.J."/>
            <person name="Barrasa J.M."/>
            <person name="Sanchez-Garcia M."/>
            <person name="Camarero S."/>
            <person name="Miyauchi S."/>
            <person name="Serrano A."/>
            <person name="Linde D."/>
            <person name="Babiker R."/>
            <person name="Drula E."/>
            <person name="Ayuso-Fernandez I."/>
            <person name="Pacheco R."/>
            <person name="Padilla G."/>
            <person name="Ferreira P."/>
            <person name="Barriuso J."/>
            <person name="Kellner H."/>
            <person name="Castanera R."/>
            <person name="Alfaro M."/>
            <person name="Ramirez L."/>
            <person name="Pisabarro A.G."/>
            <person name="Kuo A."/>
            <person name="Tritt A."/>
            <person name="Lipzen A."/>
            <person name="He G."/>
            <person name="Yan M."/>
            <person name="Ng V."/>
            <person name="Cullen D."/>
            <person name="Martin F."/>
            <person name="Rosso M.-N."/>
            <person name="Henrissat B."/>
            <person name="Hibbett D."/>
            <person name="Martinez A.T."/>
            <person name="Grigoriev I.V."/>
        </authorList>
    </citation>
    <scope>NUCLEOTIDE SEQUENCE</scope>
    <source>
        <strain evidence="3">CBS 506.95</strain>
    </source>
</reference>
<keyword evidence="2" id="KW-0732">Signal</keyword>
<dbReference type="EMBL" id="MU157891">
    <property type="protein sequence ID" value="KAF9524940.1"/>
    <property type="molecule type" value="Genomic_DNA"/>
</dbReference>
<dbReference type="SUPFAM" id="SSF52309">
    <property type="entry name" value="N-(deoxy)ribosyltransferase-like"/>
    <property type="match status" value="1"/>
</dbReference>
<accession>A0A9P6E9H6</accession>
<name>A0A9P6E9H6_9AGAR</name>
<comment type="caution">
    <text evidence="3">The sequence shown here is derived from an EMBL/GenBank/DDBJ whole genome shotgun (WGS) entry which is preliminary data.</text>
</comment>
<dbReference type="AlphaFoldDB" id="A0A9P6E9H6"/>
<organism evidence="3 4">
    <name type="scientific">Crepidotus variabilis</name>
    <dbReference type="NCBI Taxonomy" id="179855"/>
    <lineage>
        <taxon>Eukaryota</taxon>
        <taxon>Fungi</taxon>
        <taxon>Dikarya</taxon>
        <taxon>Basidiomycota</taxon>
        <taxon>Agaricomycotina</taxon>
        <taxon>Agaricomycetes</taxon>
        <taxon>Agaricomycetidae</taxon>
        <taxon>Agaricales</taxon>
        <taxon>Agaricineae</taxon>
        <taxon>Crepidotaceae</taxon>
        <taxon>Crepidotus</taxon>
    </lineage>
</organism>
<evidence type="ECO:0000313" key="3">
    <source>
        <dbReference type="EMBL" id="KAF9524940.1"/>
    </source>
</evidence>
<evidence type="ECO:0000313" key="4">
    <source>
        <dbReference type="Proteomes" id="UP000807306"/>
    </source>
</evidence>
<evidence type="ECO:0008006" key="5">
    <source>
        <dbReference type="Google" id="ProtNLM"/>
    </source>
</evidence>
<feature type="chain" id="PRO_5040187190" description="Secreted protein" evidence="2">
    <location>
        <begin position="20"/>
        <end position="177"/>
    </location>
</feature>
<feature type="region of interest" description="Disordered" evidence="1">
    <location>
        <begin position="151"/>
        <end position="177"/>
    </location>
</feature>
<dbReference type="OrthoDB" id="2909885at2759"/>
<gene>
    <name evidence="3" type="ORF">CPB83DRAFT_860495</name>
</gene>
<feature type="compositionally biased region" description="Polar residues" evidence="1">
    <location>
        <begin position="153"/>
        <end position="177"/>
    </location>
</feature>
<sequence>MFTTKYILIAFTLLSLVVAAPIGGRSIEYDQLEVREPQGKLLGAVQLAMKVRHLKPPPNGAVFWSGTKTDAKGKTVSVHADAKKLAKETGGKTIGQALKDQGLSIPNDKNSKQLWRIASKAYAKNAKGEVNAVLGSKVRPESVWNKVEKPTLEKNNNVNKVTEHNAQTGKQTVTKKK</sequence>
<evidence type="ECO:0000256" key="2">
    <source>
        <dbReference type="SAM" id="SignalP"/>
    </source>
</evidence>